<dbReference type="Proteomes" id="UP000464657">
    <property type="component" value="Chromosome"/>
</dbReference>
<evidence type="ECO:0000256" key="1">
    <source>
        <dbReference type="SAM" id="Phobius"/>
    </source>
</evidence>
<sequence>MEETNTNFIIGLIIVGFMLMIAVIVLYFSFKESKKRNEVDDEIEEELKKNK</sequence>
<keyword evidence="1" id="KW-1133">Transmembrane helix</keyword>
<dbReference type="RefSeq" id="WP_160128487.1">
    <property type="nucleotide sequence ID" value="NZ_CP019288.1"/>
</dbReference>
<keyword evidence="1" id="KW-0812">Transmembrane</keyword>
<dbReference type="AlphaFoldDB" id="A0A7L4ZH33"/>
<gene>
    <name evidence="2" type="ORF">IMCC3317_11090</name>
</gene>
<dbReference type="EMBL" id="CP019288">
    <property type="protein sequence ID" value="QHI35761.1"/>
    <property type="molecule type" value="Genomic_DNA"/>
</dbReference>
<keyword evidence="3" id="KW-1185">Reference proteome</keyword>
<keyword evidence="1" id="KW-0472">Membrane</keyword>
<reference evidence="2 3" key="1">
    <citation type="journal article" date="2013" name="Int. J. Syst. Evol. Microbiol.">
        <title>Kordia antarctica sp. nov., isolated from Antarctic seawater.</title>
        <authorList>
            <person name="Baek K."/>
            <person name="Choi A."/>
            <person name="Kang I."/>
            <person name="Lee K."/>
            <person name="Cho J.C."/>
        </authorList>
    </citation>
    <scope>NUCLEOTIDE SEQUENCE [LARGE SCALE GENOMIC DNA]</scope>
    <source>
        <strain evidence="2 3">IMCC3317</strain>
    </source>
</reference>
<accession>A0A7L4ZH33</accession>
<organism evidence="2 3">
    <name type="scientific">Kordia antarctica</name>
    <dbReference type="NCBI Taxonomy" id="1218801"/>
    <lineage>
        <taxon>Bacteria</taxon>
        <taxon>Pseudomonadati</taxon>
        <taxon>Bacteroidota</taxon>
        <taxon>Flavobacteriia</taxon>
        <taxon>Flavobacteriales</taxon>
        <taxon>Flavobacteriaceae</taxon>
        <taxon>Kordia</taxon>
    </lineage>
</organism>
<evidence type="ECO:0000313" key="2">
    <source>
        <dbReference type="EMBL" id="QHI35761.1"/>
    </source>
</evidence>
<dbReference type="KEGG" id="kan:IMCC3317_11090"/>
<protein>
    <submittedName>
        <fullName evidence="2">Uncharacterized protein</fullName>
    </submittedName>
</protein>
<proteinExistence type="predicted"/>
<feature type="transmembrane region" description="Helical" evidence="1">
    <location>
        <begin position="6"/>
        <end position="28"/>
    </location>
</feature>
<evidence type="ECO:0000313" key="3">
    <source>
        <dbReference type="Proteomes" id="UP000464657"/>
    </source>
</evidence>
<name>A0A7L4ZH33_9FLAO</name>